<keyword evidence="6" id="KW-1185">Reference proteome</keyword>
<proteinExistence type="predicted"/>
<evidence type="ECO:0000256" key="3">
    <source>
        <dbReference type="ARBA" id="ARBA00023163"/>
    </source>
</evidence>
<dbReference type="Gene3D" id="1.10.10.60">
    <property type="entry name" value="Homeodomain-like"/>
    <property type="match status" value="1"/>
</dbReference>
<keyword evidence="2" id="KW-0238">DNA-binding</keyword>
<dbReference type="PROSITE" id="PS01124">
    <property type="entry name" value="HTH_ARAC_FAMILY_2"/>
    <property type="match status" value="1"/>
</dbReference>
<accession>A0ABP4IK68</accession>
<evidence type="ECO:0000313" key="6">
    <source>
        <dbReference type="Proteomes" id="UP001499863"/>
    </source>
</evidence>
<gene>
    <name evidence="5" type="ORF">GCM10009639_21190</name>
</gene>
<dbReference type="Pfam" id="PF12833">
    <property type="entry name" value="HTH_18"/>
    <property type="match status" value="1"/>
</dbReference>
<organism evidence="5 6">
    <name type="scientific">Kitasatospora putterlickiae</name>
    <dbReference type="NCBI Taxonomy" id="221725"/>
    <lineage>
        <taxon>Bacteria</taxon>
        <taxon>Bacillati</taxon>
        <taxon>Actinomycetota</taxon>
        <taxon>Actinomycetes</taxon>
        <taxon>Kitasatosporales</taxon>
        <taxon>Streptomycetaceae</taxon>
        <taxon>Kitasatospora</taxon>
    </lineage>
</organism>
<keyword evidence="3" id="KW-0804">Transcription</keyword>
<dbReference type="SMART" id="SM00342">
    <property type="entry name" value="HTH_ARAC"/>
    <property type="match status" value="1"/>
</dbReference>
<feature type="domain" description="HTH araC/xylS-type" evidence="4">
    <location>
        <begin position="180"/>
        <end position="281"/>
    </location>
</feature>
<dbReference type="SUPFAM" id="SSF46689">
    <property type="entry name" value="Homeodomain-like"/>
    <property type="match status" value="1"/>
</dbReference>
<keyword evidence="1" id="KW-0805">Transcription regulation</keyword>
<evidence type="ECO:0000256" key="1">
    <source>
        <dbReference type="ARBA" id="ARBA00023015"/>
    </source>
</evidence>
<dbReference type="EMBL" id="BAAAKJ010000110">
    <property type="protein sequence ID" value="GAA1391392.1"/>
    <property type="molecule type" value="Genomic_DNA"/>
</dbReference>
<dbReference type="Proteomes" id="UP001499863">
    <property type="component" value="Unassembled WGS sequence"/>
</dbReference>
<protein>
    <submittedName>
        <fullName evidence="5">Helix-turn-helix domain-containing protein</fullName>
    </submittedName>
</protein>
<dbReference type="InterPro" id="IPR050204">
    <property type="entry name" value="AraC_XylS_family_regulators"/>
</dbReference>
<dbReference type="InterPro" id="IPR018060">
    <property type="entry name" value="HTH_AraC"/>
</dbReference>
<dbReference type="PANTHER" id="PTHR46796">
    <property type="entry name" value="HTH-TYPE TRANSCRIPTIONAL ACTIVATOR RHAS-RELATED"/>
    <property type="match status" value="1"/>
</dbReference>
<evidence type="ECO:0000313" key="5">
    <source>
        <dbReference type="EMBL" id="GAA1391392.1"/>
    </source>
</evidence>
<sequence>MVSLSTDGVPAQERLGWWQCLMESDVIPVALSSDRAGDFAGRARMVELPGARVAEFSLTTLTARRTPAQIRRLDPEQYFLVLVRGAPIQVEQSRRTAHLSAGGLALYSTSDPIVADFLDRDRRHQVVLMLLPQAGLPLPATRLNRLLGTPLTTRSPAGALLGLDAEGLLPVETREHVLLARADAFIDHNLGDPGLDPAAIAAHLHISVRTLHHAFRARPRTVAATIRRRRLERCREDLTDPRQHRRTIGDIALRRGFRHPADLSRAFRAVYGVTPGELRAASAPPAR</sequence>
<dbReference type="PANTHER" id="PTHR46796:SF6">
    <property type="entry name" value="ARAC SUBFAMILY"/>
    <property type="match status" value="1"/>
</dbReference>
<comment type="caution">
    <text evidence="5">The sequence shown here is derived from an EMBL/GenBank/DDBJ whole genome shotgun (WGS) entry which is preliminary data.</text>
</comment>
<evidence type="ECO:0000259" key="4">
    <source>
        <dbReference type="PROSITE" id="PS01124"/>
    </source>
</evidence>
<dbReference type="InterPro" id="IPR009057">
    <property type="entry name" value="Homeodomain-like_sf"/>
</dbReference>
<evidence type="ECO:0000256" key="2">
    <source>
        <dbReference type="ARBA" id="ARBA00023125"/>
    </source>
</evidence>
<name>A0ABP4IK68_9ACTN</name>
<reference evidence="6" key="1">
    <citation type="journal article" date="2019" name="Int. J. Syst. Evol. Microbiol.">
        <title>The Global Catalogue of Microorganisms (GCM) 10K type strain sequencing project: providing services to taxonomists for standard genome sequencing and annotation.</title>
        <authorList>
            <consortium name="The Broad Institute Genomics Platform"/>
            <consortium name="The Broad Institute Genome Sequencing Center for Infectious Disease"/>
            <person name="Wu L."/>
            <person name="Ma J."/>
        </authorList>
    </citation>
    <scope>NUCLEOTIDE SEQUENCE [LARGE SCALE GENOMIC DNA]</scope>
    <source>
        <strain evidence="6">JCM 12393</strain>
    </source>
</reference>